<evidence type="ECO:0000313" key="1">
    <source>
        <dbReference type="EMBL" id="EFN83776.1"/>
    </source>
</evidence>
<dbReference type="EMBL" id="GL448810">
    <property type="protein sequence ID" value="EFN83776.1"/>
    <property type="molecule type" value="Genomic_DNA"/>
</dbReference>
<evidence type="ECO:0000313" key="2">
    <source>
        <dbReference type="Proteomes" id="UP000008237"/>
    </source>
</evidence>
<gene>
    <name evidence="1" type="ORF">EAI_16378</name>
</gene>
<dbReference type="Gene3D" id="3.30.420.10">
    <property type="entry name" value="Ribonuclease H-like superfamily/Ribonuclease H"/>
    <property type="match status" value="1"/>
</dbReference>
<dbReference type="PANTHER" id="PTHR46060">
    <property type="entry name" value="MARINER MOS1 TRANSPOSASE-LIKE PROTEIN"/>
    <property type="match status" value="1"/>
</dbReference>
<proteinExistence type="predicted"/>
<dbReference type="AlphaFoldDB" id="E2BKI9"/>
<dbReference type="GO" id="GO:0032259">
    <property type="term" value="P:methylation"/>
    <property type="evidence" value="ECO:0007669"/>
    <property type="project" value="UniProtKB-KW"/>
</dbReference>
<dbReference type="InterPro" id="IPR036397">
    <property type="entry name" value="RNaseH_sf"/>
</dbReference>
<feature type="non-terminal residue" evidence="1">
    <location>
        <position position="1"/>
    </location>
</feature>
<name>E2BKI9_HARSA</name>
<feature type="non-terminal residue" evidence="1">
    <location>
        <position position="56"/>
    </location>
</feature>
<dbReference type="PANTHER" id="PTHR46060:SF1">
    <property type="entry name" value="MARINER MOS1 TRANSPOSASE-LIKE PROTEIN"/>
    <property type="match status" value="1"/>
</dbReference>
<dbReference type="InterPro" id="IPR052709">
    <property type="entry name" value="Transposase-MT_Hybrid"/>
</dbReference>
<dbReference type="InParanoid" id="E2BKI9"/>
<keyword evidence="1" id="KW-0489">Methyltransferase</keyword>
<reference evidence="1 2" key="1">
    <citation type="journal article" date="2010" name="Science">
        <title>Genomic comparison of the ants Camponotus floridanus and Harpegnathos saltator.</title>
        <authorList>
            <person name="Bonasio R."/>
            <person name="Zhang G."/>
            <person name="Ye C."/>
            <person name="Mutti N.S."/>
            <person name="Fang X."/>
            <person name="Qin N."/>
            <person name="Donahue G."/>
            <person name="Yang P."/>
            <person name="Li Q."/>
            <person name="Li C."/>
            <person name="Zhang P."/>
            <person name="Huang Z."/>
            <person name="Berger S.L."/>
            <person name="Reinberg D."/>
            <person name="Wang J."/>
            <person name="Liebig J."/>
        </authorList>
    </citation>
    <scope>NUCLEOTIDE SEQUENCE [LARGE SCALE GENOMIC DNA]</scope>
    <source>
        <strain evidence="1 2">R22 G/1</strain>
    </source>
</reference>
<organism evidence="2">
    <name type="scientific">Harpegnathos saltator</name>
    <name type="common">Jerdon's jumping ant</name>
    <dbReference type="NCBI Taxonomy" id="610380"/>
    <lineage>
        <taxon>Eukaryota</taxon>
        <taxon>Metazoa</taxon>
        <taxon>Ecdysozoa</taxon>
        <taxon>Arthropoda</taxon>
        <taxon>Hexapoda</taxon>
        <taxon>Insecta</taxon>
        <taxon>Pterygota</taxon>
        <taxon>Neoptera</taxon>
        <taxon>Endopterygota</taxon>
        <taxon>Hymenoptera</taxon>
        <taxon>Apocrita</taxon>
        <taxon>Aculeata</taxon>
        <taxon>Formicoidea</taxon>
        <taxon>Formicidae</taxon>
        <taxon>Ponerinae</taxon>
        <taxon>Ponerini</taxon>
        <taxon>Harpegnathos</taxon>
    </lineage>
</organism>
<protein>
    <submittedName>
        <fullName evidence="1">Histone-lysine N-methyltransferase SETMAR</fullName>
    </submittedName>
</protein>
<sequence>LFHYSDTYVHITSAAITELHELHFEVLPHIPDSPDLYPSDFFLFPDMKKWLTGKRF</sequence>
<keyword evidence="2" id="KW-1185">Reference proteome</keyword>
<dbReference type="Proteomes" id="UP000008237">
    <property type="component" value="Unassembled WGS sequence"/>
</dbReference>
<dbReference type="GO" id="GO:0008168">
    <property type="term" value="F:methyltransferase activity"/>
    <property type="evidence" value="ECO:0007669"/>
    <property type="project" value="UniProtKB-KW"/>
</dbReference>
<dbReference type="GO" id="GO:0003676">
    <property type="term" value="F:nucleic acid binding"/>
    <property type="evidence" value="ECO:0007669"/>
    <property type="project" value="InterPro"/>
</dbReference>
<accession>E2BKI9</accession>
<keyword evidence="1" id="KW-0808">Transferase</keyword>